<accession>A0A9P7S5D2</accession>
<dbReference type="AlphaFoldDB" id="A0A9P7S5D2"/>
<evidence type="ECO:0000313" key="2">
    <source>
        <dbReference type="Proteomes" id="UP001049176"/>
    </source>
</evidence>
<dbReference type="RefSeq" id="XP_043012184.1">
    <property type="nucleotide sequence ID" value="XM_043151091.1"/>
</dbReference>
<evidence type="ECO:0000313" key="1">
    <source>
        <dbReference type="EMBL" id="KAG7095714.1"/>
    </source>
</evidence>
<dbReference type="KEGG" id="more:E1B28_006427"/>
<reference evidence="1" key="1">
    <citation type="journal article" date="2021" name="Genome Biol. Evol.">
        <title>The assembled and annotated genome of the fairy-ring fungus Marasmius oreades.</title>
        <authorList>
            <person name="Hiltunen M."/>
            <person name="Ament-Velasquez S.L."/>
            <person name="Johannesson H."/>
        </authorList>
    </citation>
    <scope>NUCLEOTIDE SEQUENCE</scope>
    <source>
        <strain evidence="1">03SP1</strain>
    </source>
</reference>
<dbReference type="Proteomes" id="UP001049176">
    <property type="component" value="Chromosome 3"/>
</dbReference>
<dbReference type="OrthoDB" id="2831072at2759"/>
<keyword evidence="2" id="KW-1185">Reference proteome</keyword>
<comment type="caution">
    <text evidence="1">The sequence shown here is derived from an EMBL/GenBank/DDBJ whole genome shotgun (WGS) entry which is preliminary data.</text>
</comment>
<organism evidence="1 2">
    <name type="scientific">Marasmius oreades</name>
    <name type="common">fairy-ring Marasmius</name>
    <dbReference type="NCBI Taxonomy" id="181124"/>
    <lineage>
        <taxon>Eukaryota</taxon>
        <taxon>Fungi</taxon>
        <taxon>Dikarya</taxon>
        <taxon>Basidiomycota</taxon>
        <taxon>Agaricomycotina</taxon>
        <taxon>Agaricomycetes</taxon>
        <taxon>Agaricomycetidae</taxon>
        <taxon>Agaricales</taxon>
        <taxon>Marasmiineae</taxon>
        <taxon>Marasmiaceae</taxon>
        <taxon>Marasmius</taxon>
    </lineage>
</organism>
<dbReference type="EMBL" id="CM032183">
    <property type="protein sequence ID" value="KAG7095714.1"/>
    <property type="molecule type" value="Genomic_DNA"/>
</dbReference>
<sequence>MLPRLFIPSQPSEVQGNATDAVKEVILHSLATHVKTPRVFAIDLISKLALCEVTIRPVEEEPLLQEAVVLLSIVVNDKMLDLGQEVHQASISFLIDYCSSLALSALRAEFMDDPSLWVSKNLSIVFHESQTFLGDELKIVNTSPFVGSVKENQRGTMTAKSEVWNITRCCLVASGIHNLMAPKAFVKL</sequence>
<protein>
    <submittedName>
        <fullName evidence="1">Uncharacterized protein</fullName>
    </submittedName>
</protein>
<dbReference type="GeneID" id="66075503"/>
<name>A0A9P7S5D2_9AGAR</name>
<gene>
    <name evidence="1" type="ORF">E1B28_006427</name>
</gene>
<dbReference type="Gene3D" id="3.10.129.10">
    <property type="entry name" value="Hotdog Thioesterase"/>
    <property type="match status" value="1"/>
</dbReference>
<proteinExistence type="predicted"/>